<dbReference type="InterPro" id="IPR013549">
    <property type="entry name" value="DUF1731"/>
</dbReference>
<keyword evidence="5" id="KW-1185">Reference proteome</keyword>
<dbReference type="RefSeq" id="WP_146921973.1">
    <property type="nucleotide sequence ID" value="NZ_CP042430.1"/>
</dbReference>
<reference evidence="4 5" key="1">
    <citation type="journal article" date="2018" name="J. Microbiol.">
        <title>Baekduia soli gen. nov., sp. nov., a novel bacterium isolated from the soil of Baekdu Mountain and proposal of a novel family name, Baekduiaceae fam. nov.</title>
        <authorList>
            <person name="An D.S."/>
            <person name="Siddiqi M.Z."/>
            <person name="Kim K.H."/>
            <person name="Yu H.S."/>
            <person name="Im W.T."/>
        </authorList>
    </citation>
    <scope>NUCLEOTIDE SEQUENCE [LARGE SCALE GENOMIC DNA]</scope>
    <source>
        <strain evidence="4 5">BR7-21</strain>
    </source>
</reference>
<dbReference type="Proteomes" id="UP000321805">
    <property type="component" value="Chromosome"/>
</dbReference>
<sequence>MNVTLTGATGLIGTKLVRALRDRGDEVTVLSRSPERAKEKLGVAAVAWDLLTEPAPAEALRGRDAVVHLAGEPVAQRWNAKVKQAILESRETGTRHLVQGLAAVGAEGPRTLVSSSAVGYYGKRGGETLPESTPAGDDFLARVCVTWEREADAAGPLGVRVVKIRTGVVLDAGGGALKTMLPPFKLGVGGPVAGGRQYLPWIHVDDLVGLYLRALDDDGWQGAYNGSAPTPVTNKDFSRALGRALHRPAVAPVPGAALRLLYGDMAEIVTEGQRAVPDRALAGGFAFAHPNLDEALADTLG</sequence>
<evidence type="ECO:0000313" key="5">
    <source>
        <dbReference type="Proteomes" id="UP000321805"/>
    </source>
</evidence>
<feature type="domain" description="NAD-dependent epimerase/dehydratase" evidence="2">
    <location>
        <begin position="3"/>
        <end position="217"/>
    </location>
</feature>
<evidence type="ECO:0000313" key="4">
    <source>
        <dbReference type="EMBL" id="QEC49608.1"/>
    </source>
</evidence>
<dbReference type="Pfam" id="PF01370">
    <property type="entry name" value="Epimerase"/>
    <property type="match status" value="1"/>
</dbReference>
<dbReference type="InterPro" id="IPR001509">
    <property type="entry name" value="Epimerase_deHydtase"/>
</dbReference>
<dbReference type="PANTHER" id="PTHR11092">
    <property type="entry name" value="SUGAR NUCLEOTIDE EPIMERASE RELATED"/>
    <property type="match status" value="1"/>
</dbReference>
<gene>
    <name evidence="4" type="ORF">FSW04_19885</name>
</gene>
<dbReference type="Pfam" id="PF08338">
    <property type="entry name" value="DUF1731"/>
    <property type="match status" value="1"/>
</dbReference>
<dbReference type="PANTHER" id="PTHR11092:SF0">
    <property type="entry name" value="EPIMERASE FAMILY PROTEIN SDR39U1"/>
    <property type="match status" value="1"/>
</dbReference>
<evidence type="ECO:0000259" key="2">
    <source>
        <dbReference type="Pfam" id="PF01370"/>
    </source>
</evidence>
<dbReference type="OrthoDB" id="9801773at2"/>
<comment type="similarity">
    <text evidence="1">Belongs to the NAD(P)-dependent epimerase/dehydratase family. SDR39U1 subfamily.</text>
</comment>
<dbReference type="SUPFAM" id="SSF51735">
    <property type="entry name" value="NAD(P)-binding Rossmann-fold domains"/>
    <property type="match status" value="1"/>
</dbReference>
<evidence type="ECO:0000259" key="3">
    <source>
        <dbReference type="Pfam" id="PF08338"/>
    </source>
</evidence>
<accession>A0A5B8U9X1</accession>
<name>A0A5B8U9X1_9ACTN</name>
<protein>
    <submittedName>
        <fullName evidence="4">TIGR01777 family protein</fullName>
    </submittedName>
</protein>
<evidence type="ECO:0000256" key="1">
    <source>
        <dbReference type="ARBA" id="ARBA00009353"/>
    </source>
</evidence>
<dbReference type="InterPro" id="IPR010099">
    <property type="entry name" value="SDR39U1"/>
</dbReference>
<dbReference type="Gene3D" id="3.40.50.720">
    <property type="entry name" value="NAD(P)-binding Rossmann-like Domain"/>
    <property type="match status" value="1"/>
</dbReference>
<dbReference type="NCBIfam" id="TIGR01777">
    <property type="entry name" value="yfcH"/>
    <property type="match status" value="1"/>
</dbReference>
<dbReference type="EMBL" id="CP042430">
    <property type="protein sequence ID" value="QEC49608.1"/>
    <property type="molecule type" value="Genomic_DNA"/>
</dbReference>
<dbReference type="CDD" id="cd05242">
    <property type="entry name" value="SDR_a8"/>
    <property type="match status" value="1"/>
</dbReference>
<dbReference type="KEGG" id="bsol:FSW04_19885"/>
<proteinExistence type="inferred from homology"/>
<feature type="domain" description="DUF1731" evidence="3">
    <location>
        <begin position="253"/>
        <end position="298"/>
    </location>
</feature>
<dbReference type="InterPro" id="IPR036291">
    <property type="entry name" value="NAD(P)-bd_dom_sf"/>
</dbReference>
<dbReference type="AlphaFoldDB" id="A0A5B8U9X1"/>
<organism evidence="4 5">
    <name type="scientific">Baekduia soli</name>
    <dbReference type="NCBI Taxonomy" id="496014"/>
    <lineage>
        <taxon>Bacteria</taxon>
        <taxon>Bacillati</taxon>
        <taxon>Actinomycetota</taxon>
        <taxon>Thermoleophilia</taxon>
        <taxon>Solirubrobacterales</taxon>
        <taxon>Baekduiaceae</taxon>
        <taxon>Baekduia</taxon>
    </lineage>
</organism>